<dbReference type="Proteomes" id="UP000673375">
    <property type="component" value="Unassembled WGS sequence"/>
</dbReference>
<evidence type="ECO:0000313" key="2">
    <source>
        <dbReference type="EMBL" id="MBP1044933.1"/>
    </source>
</evidence>
<dbReference type="InterPro" id="IPR050066">
    <property type="entry name" value="UvrABC_protein_C"/>
</dbReference>
<comment type="caution">
    <text evidence="2">The sequence shown here is derived from an EMBL/GenBank/DDBJ whole genome shotgun (WGS) entry which is preliminary data.</text>
</comment>
<dbReference type="InterPro" id="IPR000305">
    <property type="entry name" value="GIY-YIG_endonuc"/>
</dbReference>
<reference evidence="2 3" key="1">
    <citation type="submission" date="2020-12" db="EMBL/GenBank/DDBJ databases">
        <title>Vagococcus allomyrinae sp. nov. and Enterococcus lavae sp. nov., isolated from the larvae of Allomyrina dichotoma.</title>
        <authorList>
            <person name="Lee S.D."/>
        </authorList>
    </citation>
    <scope>NUCLEOTIDE SEQUENCE [LARGE SCALE GENOMIC DNA]</scope>
    <source>
        <strain evidence="2 3">BWM-S5</strain>
    </source>
</reference>
<dbReference type="EMBL" id="JAEDXU010000001">
    <property type="protein sequence ID" value="MBP1044933.1"/>
    <property type="molecule type" value="Genomic_DNA"/>
</dbReference>
<dbReference type="PANTHER" id="PTHR30562">
    <property type="entry name" value="UVRC/OXIDOREDUCTASE"/>
    <property type="match status" value="1"/>
</dbReference>
<dbReference type="CDD" id="cd10434">
    <property type="entry name" value="GIY-YIG_UvrC_Cho"/>
    <property type="match status" value="1"/>
</dbReference>
<dbReference type="InterPro" id="IPR036876">
    <property type="entry name" value="UVR_dom_sf"/>
</dbReference>
<dbReference type="SUPFAM" id="SSF82771">
    <property type="entry name" value="GIY-YIG endonuclease"/>
    <property type="match status" value="1"/>
</dbReference>
<dbReference type="Gene3D" id="3.40.1440.10">
    <property type="entry name" value="GIY-YIG endonuclease"/>
    <property type="match status" value="1"/>
</dbReference>
<dbReference type="SUPFAM" id="SSF46600">
    <property type="entry name" value="C-terminal UvrC-binding domain of UvrB"/>
    <property type="match status" value="1"/>
</dbReference>
<protein>
    <submittedName>
        <fullName evidence="2">GIY-YIG nuclease family protein</fullName>
    </submittedName>
</protein>
<dbReference type="InterPro" id="IPR047296">
    <property type="entry name" value="GIY-YIG_UvrC_Cho"/>
</dbReference>
<evidence type="ECO:0000313" key="3">
    <source>
        <dbReference type="Proteomes" id="UP000673375"/>
    </source>
</evidence>
<dbReference type="InterPro" id="IPR035901">
    <property type="entry name" value="GIY-YIG_endonuc_sf"/>
</dbReference>
<feature type="domain" description="GIY-YIG" evidence="1">
    <location>
        <begin position="14"/>
        <end position="93"/>
    </location>
</feature>
<dbReference type="PROSITE" id="PS50164">
    <property type="entry name" value="GIY_YIG"/>
    <property type="match status" value="1"/>
</dbReference>
<evidence type="ECO:0000259" key="1">
    <source>
        <dbReference type="PROSITE" id="PS50164"/>
    </source>
</evidence>
<keyword evidence="3" id="KW-1185">Reference proteome</keyword>
<proteinExistence type="predicted"/>
<accession>A0ABS4CFD4</accession>
<dbReference type="Pfam" id="PF01541">
    <property type="entry name" value="GIY-YIG"/>
    <property type="match status" value="1"/>
</dbReference>
<dbReference type="PANTHER" id="PTHR30562:SF1">
    <property type="entry name" value="UVRABC SYSTEM PROTEIN C"/>
    <property type="match status" value="1"/>
</dbReference>
<gene>
    <name evidence="2" type="ORF">I6N96_01475</name>
</gene>
<name>A0ABS4CFD4_9ENTE</name>
<dbReference type="SMART" id="SM00465">
    <property type="entry name" value="GIYc"/>
    <property type="match status" value="1"/>
</dbReference>
<organism evidence="2 3">
    <name type="scientific">Enterococcus larvae</name>
    <dbReference type="NCBI Taxonomy" id="2794352"/>
    <lineage>
        <taxon>Bacteria</taxon>
        <taxon>Bacillati</taxon>
        <taxon>Bacillota</taxon>
        <taxon>Bacilli</taxon>
        <taxon>Lactobacillales</taxon>
        <taxon>Enterococcaceae</taxon>
        <taxon>Enterococcus</taxon>
    </lineage>
</organism>
<sequence length="320" mass="37893">MNENLKMKARSLPLSPGVYLMRDKSGTILYIGKAKKLKERVSSYFINNKSHSTKVKRMLLHLDHFDVIHTNTELDALLLECRLIQKHRPMYNRQMNAFERYNYMNISTENGAVHLSVTPLPEEDYSFGPYTSYRRLPEIKEILEKLYGLKPNKLWQQLYDQPADPENTETIIEELLAAFSGHSQLVEGRIERKMLEFSEQLRFIQAAQWRDDWTLIQYFFKKHAQLLLHPLSQREWHALWLPTDAGKKCYLIYQGLITAEKEFPGLKTKNKRELTKLSRKLIPDKIEAFDTFSKEQIDFINILYIYLQKVDDYQLLSLKK</sequence>